<dbReference type="InterPro" id="IPR020070">
    <property type="entry name" value="Ribosomal_bL9_N"/>
</dbReference>
<dbReference type="InterPro" id="IPR020069">
    <property type="entry name" value="Ribosomal_bL9_C"/>
</dbReference>
<gene>
    <name evidence="9" type="ORF">S01H1_16199</name>
</gene>
<feature type="domain" description="Ribosomal protein L9" evidence="7">
    <location>
        <begin position="1"/>
        <end position="47"/>
    </location>
</feature>
<evidence type="ECO:0000256" key="4">
    <source>
        <dbReference type="ARBA" id="ARBA00022980"/>
    </source>
</evidence>
<dbReference type="HAMAP" id="MF_00503">
    <property type="entry name" value="Ribosomal_bL9"/>
    <property type="match status" value="1"/>
</dbReference>
<dbReference type="InterPro" id="IPR020594">
    <property type="entry name" value="Ribosomal_bL9_bac/chp"/>
</dbReference>
<dbReference type="InterPro" id="IPR036935">
    <property type="entry name" value="Ribosomal_bL9_N_sf"/>
</dbReference>
<dbReference type="InterPro" id="IPR009027">
    <property type="entry name" value="Ribosomal_bL9/RNase_H1_N"/>
</dbReference>
<dbReference type="Pfam" id="PF01281">
    <property type="entry name" value="Ribosomal_L9_N"/>
    <property type="match status" value="1"/>
</dbReference>
<sequence length="176" mass="19290">MKIILIRDVPNLGQVGDTKDVATGYARNHLIPKGLAVKATSGALREFERHRAVEARREERLAVRAEALAQRLSSLTLTFEAKAGEKGRLYGSITMADVAEALEREVGEKLDRRKHILSEPLRQVGEHVVSVRLAADVVAEVKVVVKPEGGELPEAAPAEPVEEPAPEDDQVEVEEY</sequence>
<evidence type="ECO:0000259" key="8">
    <source>
        <dbReference type="Pfam" id="PF03948"/>
    </source>
</evidence>
<feature type="domain" description="Large ribosomal subunit protein bL9 C-terminal" evidence="8">
    <location>
        <begin position="65"/>
        <end position="146"/>
    </location>
</feature>
<dbReference type="Pfam" id="PF03948">
    <property type="entry name" value="Ribosomal_L9_C"/>
    <property type="match status" value="1"/>
</dbReference>
<proteinExistence type="inferred from homology"/>
<dbReference type="Gene3D" id="3.10.430.100">
    <property type="entry name" value="Ribosomal protein L9, C-terminal domain"/>
    <property type="match status" value="1"/>
</dbReference>
<dbReference type="GO" id="GO:1990904">
    <property type="term" value="C:ribonucleoprotein complex"/>
    <property type="evidence" value="ECO:0007669"/>
    <property type="project" value="UniProtKB-KW"/>
</dbReference>
<dbReference type="EMBL" id="BARS01008506">
    <property type="protein sequence ID" value="GAF79768.1"/>
    <property type="molecule type" value="Genomic_DNA"/>
</dbReference>
<name>X0SFF0_9ZZZZ</name>
<dbReference type="SUPFAM" id="SSF55653">
    <property type="entry name" value="Ribosomal protein L9 C-domain"/>
    <property type="match status" value="1"/>
</dbReference>
<dbReference type="GO" id="GO:0019843">
    <property type="term" value="F:rRNA binding"/>
    <property type="evidence" value="ECO:0007669"/>
    <property type="project" value="UniProtKB-KW"/>
</dbReference>
<accession>X0SFF0</accession>
<dbReference type="GO" id="GO:0006412">
    <property type="term" value="P:translation"/>
    <property type="evidence" value="ECO:0007669"/>
    <property type="project" value="InterPro"/>
</dbReference>
<organism evidence="9">
    <name type="scientific">marine sediment metagenome</name>
    <dbReference type="NCBI Taxonomy" id="412755"/>
    <lineage>
        <taxon>unclassified sequences</taxon>
        <taxon>metagenomes</taxon>
        <taxon>ecological metagenomes</taxon>
    </lineage>
</organism>
<keyword evidence="5" id="KW-0687">Ribonucleoprotein</keyword>
<feature type="compositionally biased region" description="Low complexity" evidence="6">
    <location>
        <begin position="150"/>
        <end position="159"/>
    </location>
</feature>
<evidence type="ECO:0000256" key="3">
    <source>
        <dbReference type="ARBA" id="ARBA00022884"/>
    </source>
</evidence>
<dbReference type="Gene3D" id="3.40.5.10">
    <property type="entry name" value="Ribosomal protein L9, N-terminal domain"/>
    <property type="match status" value="1"/>
</dbReference>
<keyword evidence="3" id="KW-0694">RNA-binding</keyword>
<comment type="similarity">
    <text evidence="1">Belongs to the bacterial ribosomal protein bL9 family.</text>
</comment>
<dbReference type="InterPro" id="IPR000244">
    <property type="entry name" value="Ribosomal_bL9"/>
</dbReference>
<protein>
    <recommendedName>
        <fullName evidence="10">Ribosomal protein L9 domain-containing protein</fullName>
    </recommendedName>
</protein>
<dbReference type="PANTHER" id="PTHR21368">
    <property type="entry name" value="50S RIBOSOMAL PROTEIN L9"/>
    <property type="match status" value="1"/>
</dbReference>
<evidence type="ECO:0000256" key="6">
    <source>
        <dbReference type="SAM" id="MobiDB-lite"/>
    </source>
</evidence>
<dbReference type="InterPro" id="IPR036791">
    <property type="entry name" value="Ribosomal_bL9_C_sf"/>
</dbReference>
<feature type="compositionally biased region" description="Acidic residues" evidence="6">
    <location>
        <begin position="160"/>
        <end position="176"/>
    </location>
</feature>
<comment type="caution">
    <text evidence="9">The sequence shown here is derived from an EMBL/GenBank/DDBJ whole genome shotgun (WGS) entry which is preliminary data.</text>
</comment>
<feature type="region of interest" description="Disordered" evidence="6">
    <location>
        <begin position="148"/>
        <end position="176"/>
    </location>
</feature>
<dbReference type="AlphaFoldDB" id="X0SFF0"/>
<reference evidence="9" key="1">
    <citation type="journal article" date="2014" name="Front. Microbiol.">
        <title>High frequency of phylogenetically diverse reductive dehalogenase-homologous genes in deep subseafloor sedimentary metagenomes.</title>
        <authorList>
            <person name="Kawai M."/>
            <person name="Futagami T."/>
            <person name="Toyoda A."/>
            <person name="Takaki Y."/>
            <person name="Nishi S."/>
            <person name="Hori S."/>
            <person name="Arai W."/>
            <person name="Tsubouchi T."/>
            <person name="Morono Y."/>
            <person name="Uchiyama I."/>
            <person name="Ito T."/>
            <person name="Fujiyama A."/>
            <person name="Inagaki F."/>
            <person name="Takami H."/>
        </authorList>
    </citation>
    <scope>NUCLEOTIDE SEQUENCE</scope>
    <source>
        <strain evidence="9">Expedition CK06-06</strain>
    </source>
</reference>
<evidence type="ECO:0000313" key="9">
    <source>
        <dbReference type="EMBL" id="GAF79768.1"/>
    </source>
</evidence>
<dbReference type="GO" id="GO:0005840">
    <property type="term" value="C:ribosome"/>
    <property type="evidence" value="ECO:0007669"/>
    <property type="project" value="UniProtKB-KW"/>
</dbReference>
<evidence type="ECO:0000256" key="1">
    <source>
        <dbReference type="ARBA" id="ARBA00010605"/>
    </source>
</evidence>
<dbReference type="SUPFAM" id="SSF55658">
    <property type="entry name" value="L9 N-domain-like"/>
    <property type="match status" value="1"/>
</dbReference>
<evidence type="ECO:0000256" key="2">
    <source>
        <dbReference type="ARBA" id="ARBA00022730"/>
    </source>
</evidence>
<evidence type="ECO:0000259" key="7">
    <source>
        <dbReference type="Pfam" id="PF01281"/>
    </source>
</evidence>
<keyword evidence="4" id="KW-0689">Ribosomal protein</keyword>
<evidence type="ECO:0000256" key="5">
    <source>
        <dbReference type="ARBA" id="ARBA00023274"/>
    </source>
</evidence>
<dbReference type="GO" id="GO:0003735">
    <property type="term" value="F:structural constituent of ribosome"/>
    <property type="evidence" value="ECO:0007669"/>
    <property type="project" value="InterPro"/>
</dbReference>
<dbReference type="NCBIfam" id="TIGR00158">
    <property type="entry name" value="L9"/>
    <property type="match status" value="1"/>
</dbReference>
<keyword evidence="2" id="KW-0699">rRNA-binding</keyword>
<evidence type="ECO:0008006" key="10">
    <source>
        <dbReference type="Google" id="ProtNLM"/>
    </source>
</evidence>